<proteinExistence type="predicted"/>
<accession>A0ABU2D540</accession>
<organism evidence="1 2">
    <name type="scientific">Methanosarcina baikalica</name>
    <dbReference type="NCBI Taxonomy" id="3073890"/>
    <lineage>
        <taxon>Archaea</taxon>
        <taxon>Methanobacteriati</taxon>
        <taxon>Methanobacteriota</taxon>
        <taxon>Stenosarchaea group</taxon>
        <taxon>Methanomicrobia</taxon>
        <taxon>Methanosarcinales</taxon>
        <taxon>Methanosarcinaceae</taxon>
        <taxon>Methanosarcina</taxon>
    </lineage>
</organism>
<evidence type="ECO:0000313" key="2">
    <source>
        <dbReference type="Proteomes" id="UP001246244"/>
    </source>
</evidence>
<name>A0ABU2D540_9EURY</name>
<protein>
    <submittedName>
        <fullName evidence="1">Uncharacterized protein</fullName>
    </submittedName>
</protein>
<sequence>MKLNKIGTGMIVLTMLLVGIVLISSAMVPTEEPATLRNVFGIVDCPYLVPNR</sequence>
<dbReference type="RefSeq" id="WP_310577129.1">
    <property type="nucleotide sequence ID" value="NZ_JAVKPK010000091.1"/>
</dbReference>
<reference evidence="2" key="1">
    <citation type="submission" date="2023-07" db="EMBL/GenBank/DDBJ databases">
        <title>Whole-genome sequencing of a new Methanosarcina sp. Z-7115.</title>
        <authorList>
            <person name="Zhilina T.N."/>
            <person name="Merkel A.Y."/>
        </authorList>
    </citation>
    <scope>NUCLEOTIDE SEQUENCE [LARGE SCALE GENOMIC DNA]</scope>
    <source>
        <strain evidence="2">Z-7115</strain>
    </source>
</reference>
<keyword evidence="2" id="KW-1185">Reference proteome</keyword>
<gene>
    <name evidence="1" type="ORF">RG963_15220</name>
</gene>
<dbReference type="EMBL" id="JAVKPK010000091">
    <property type="protein sequence ID" value="MDR7667100.1"/>
    <property type="molecule type" value="Genomic_DNA"/>
</dbReference>
<dbReference type="Proteomes" id="UP001246244">
    <property type="component" value="Unassembled WGS sequence"/>
</dbReference>
<evidence type="ECO:0000313" key="1">
    <source>
        <dbReference type="EMBL" id="MDR7667100.1"/>
    </source>
</evidence>
<comment type="caution">
    <text evidence="1">The sequence shown here is derived from an EMBL/GenBank/DDBJ whole genome shotgun (WGS) entry which is preliminary data.</text>
</comment>